<organism evidence="4 5">
    <name type="scientific">Streptomyces cellostaticus</name>
    <dbReference type="NCBI Taxonomy" id="67285"/>
    <lineage>
        <taxon>Bacteria</taxon>
        <taxon>Bacillati</taxon>
        <taxon>Actinomycetota</taxon>
        <taxon>Actinomycetes</taxon>
        <taxon>Kitasatosporales</taxon>
        <taxon>Streptomycetaceae</taxon>
        <taxon>Streptomyces</taxon>
    </lineage>
</organism>
<evidence type="ECO:0000313" key="4">
    <source>
        <dbReference type="EMBL" id="KUM95639.1"/>
    </source>
</evidence>
<evidence type="ECO:0000256" key="2">
    <source>
        <dbReference type="ARBA" id="ARBA00022553"/>
    </source>
</evidence>
<dbReference type="Gene3D" id="1.10.1200.10">
    <property type="entry name" value="ACP-like"/>
    <property type="match status" value="1"/>
</dbReference>
<comment type="caution">
    <text evidence="4">The sequence shown here is derived from an EMBL/GenBank/DDBJ whole genome shotgun (WGS) entry which is preliminary data.</text>
</comment>
<evidence type="ECO:0000313" key="5">
    <source>
        <dbReference type="Proteomes" id="UP000054241"/>
    </source>
</evidence>
<reference evidence="4 5" key="1">
    <citation type="submission" date="2015-10" db="EMBL/GenBank/DDBJ databases">
        <title>Draft genome sequence of Streptomyces cellostaticus DSM 40189, type strain for the species Streptomyces cellostaticus.</title>
        <authorList>
            <person name="Ruckert C."/>
            <person name="Winkler A."/>
            <person name="Kalinowski J."/>
            <person name="Kampfer P."/>
            <person name="Glaeser S."/>
        </authorList>
    </citation>
    <scope>NUCLEOTIDE SEQUENCE [LARGE SCALE GENOMIC DNA]</scope>
    <source>
        <strain evidence="4 5">DSM 40189</strain>
    </source>
</reference>
<dbReference type="RefSeq" id="WP_066998918.1">
    <property type="nucleotide sequence ID" value="NZ_BNDU01000006.1"/>
</dbReference>
<dbReference type="InterPro" id="IPR009081">
    <property type="entry name" value="PP-bd_ACP"/>
</dbReference>
<keyword evidence="5" id="KW-1185">Reference proteome</keyword>
<protein>
    <recommendedName>
        <fullName evidence="3">Carrier domain-containing protein</fullName>
    </recommendedName>
</protein>
<dbReference type="OrthoDB" id="5523836at2"/>
<accession>A0A101NME5</accession>
<dbReference type="PROSITE" id="PS50075">
    <property type="entry name" value="CARRIER"/>
    <property type="match status" value="1"/>
</dbReference>
<dbReference type="SMART" id="SM01294">
    <property type="entry name" value="PKS_PP_betabranch"/>
    <property type="match status" value="1"/>
</dbReference>
<dbReference type="EMBL" id="LMWL01000029">
    <property type="protein sequence ID" value="KUM95639.1"/>
    <property type="molecule type" value="Genomic_DNA"/>
</dbReference>
<keyword evidence="1" id="KW-0596">Phosphopantetheine</keyword>
<dbReference type="STRING" id="67285.AQI88_16365"/>
<gene>
    <name evidence="4" type="ORF">AQI88_16365</name>
</gene>
<keyword evidence="2" id="KW-0597">Phosphoprotein</keyword>
<proteinExistence type="predicted"/>
<evidence type="ECO:0000259" key="3">
    <source>
        <dbReference type="PROSITE" id="PS50075"/>
    </source>
</evidence>
<evidence type="ECO:0000256" key="1">
    <source>
        <dbReference type="ARBA" id="ARBA00022450"/>
    </source>
</evidence>
<dbReference type="AlphaFoldDB" id="A0A101NME5"/>
<dbReference type="InterPro" id="IPR020806">
    <property type="entry name" value="PKS_PP-bd"/>
</dbReference>
<dbReference type="InterPro" id="IPR036736">
    <property type="entry name" value="ACP-like_sf"/>
</dbReference>
<name>A0A101NME5_9ACTN</name>
<dbReference type="SUPFAM" id="SSF47336">
    <property type="entry name" value="ACP-like"/>
    <property type="match status" value="1"/>
</dbReference>
<dbReference type="GO" id="GO:0017000">
    <property type="term" value="P:antibiotic biosynthetic process"/>
    <property type="evidence" value="ECO:0007669"/>
    <property type="project" value="UniProtKB-ARBA"/>
</dbReference>
<dbReference type="GO" id="GO:0031177">
    <property type="term" value="F:phosphopantetheine binding"/>
    <property type="evidence" value="ECO:0007669"/>
    <property type="project" value="InterPro"/>
</dbReference>
<feature type="domain" description="Carrier" evidence="3">
    <location>
        <begin position="6"/>
        <end position="84"/>
    </location>
</feature>
<dbReference type="SMART" id="SM00823">
    <property type="entry name" value="PKS_PP"/>
    <property type="match status" value="1"/>
</dbReference>
<dbReference type="Proteomes" id="UP000054241">
    <property type="component" value="Unassembled WGS sequence"/>
</dbReference>
<sequence>MTDTSNSTVVDLEQLRATIADVLELSLDELTDDARFVEDLGVDSLIGLELQITLEVQYGVRLTEADLRRATSLHSAHRLLTALLTETDLPAPERL</sequence>
<dbReference type="Pfam" id="PF00550">
    <property type="entry name" value="PP-binding"/>
    <property type="match status" value="1"/>
</dbReference>